<organism evidence="1 2">
    <name type="scientific">Caenorhabditis tropicalis</name>
    <dbReference type="NCBI Taxonomy" id="1561998"/>
    <lineage>
        <taxon>Eukaryota</taxon>
        <taxon>Metazoa</taxon>
        <taxon>Ecdysozoa</taxon>
        <taxon>Nematoda</taxon>
        <taxon>Chromadorea</taxon>
        <taxon>Rhabditida</taxon>
        <taxon>Rhabditina</taxon>
        <taxon>Rhabditomorpha</taxon>
        <taxon>Rhabditoidea</taxon>
        <taxon>Rhabditidae</taxon>
        <taxon>Peloderinae</taxon>
        <taxon>Caenorhabditis</taxon>
    </lineage>
</organism>
<keyword evidence="1" id="KW-1185">Reference proteome</keyword>
<sequence length="127" mass="15276">MLDDVLPFIHDYRLNTFSAKFYDYLSNITFHDVFQERSPPLKVHTLICKGFQRGTWFVEQRLVDWVSIRLREYHVLEKQADDIVKVKFRIVVPTGAMPNLWHTYTAIDSIKYFREGQEDIYVDEPFR</sequence>
<dbReference type="Proteomes" id="UP000095282">
    <property type="component" value="Unplaced"/>
</dbReference>
<protein>
    <submittedName>
        <fullName evidence="2">PRELI/MSF1 domain-containing protein</fullName>
    </submittedName>
</protein>
<name>A0A1I7TVJ7_9PELO</name>
<dbReference type="AlphaFoldDB" id="A0A1I7TVJ7"/>
<evidence type="ECO:0000313" key="1">
    <source>
        <dbReference type="Proteomes" id="UP000095282"/>
    </source>
</evidence>
<evidence type="ECO:0000313" key="2">
    <source>
        <dbReference type="WBParaSite" id="Csp11.Scaffold629.g12215.t1"/>
    </source>
</evidence>
<accession>A0A1I7TVJ7</accession>
<dbReference type="WBParaSite" id="Csp11.Scaffold629.g12215.t1">
    <property type="protein sequence ID" value="Csp11.Scaffold629.g12215.t1"/>
    <property type="gene ID" value="Csp11.Scaffold629.g12215"/>
</dbReference>
<proteinExistence type="predicted"/>
<reference evidence="2" key="1">
    <citation type="submission" date="2016-11" db="UniProtKB">
        <authorList>
            <consortium name="WormBaseParasite"/>
        </authorList>
    </citation>
    <scope>IDENTIFICATION</scope>
</reference>